<sequence>MGDSKKHENKVTRKIISLETKMQVIRRLDTVTQKCLKEVWKNIWPGLSKDGDSGHSVNMNEIVELAKQTSLGEVNVEDVEEIEQETAASLSNDELKELANQEQKIIESGDQK</sequence>
<dbReference type="AlphaFoldDB" id="A0A8X6LS09"/>
<dbReference type="Proteomes" id="UP000887116">
    <property type="component" value="Unassembled WGS sequence"/>
</dbReference>
<dbReference type="OrthoDB" id="6776594at2759"/>
<reference evidence="1" key="1">
    <citation type="submission" date="2020-07" db="EMBL/GenBank/DDBJ databases">
        <title>Multicomponent nature underlies the extraordinary mechanical properties of spider dragline silk.</title>
        <authorList>
            <person name="Kono N."/>
            <person name="Nakamura H."/>
            <person name="Mori M."/>
            <person name="Yoshida Y."/>
            <person name="Ohtoshi R."/>
            <person name="Malay A.D."/>
            <person name="Moran D.A.P."/>
            <person name="Tomita M."/>
            <person name="Numata K."/>
            <person name="Arakawa K."/>
        </authorList>
    </citation>
    <scope>NUCLEOTIDE SEQUENCE</scope>
</reference>
<comment type="caution">
    <text evidence="1">The sequence shown here is derived from an EMBL/GenBank/DDBJ whole genome shotgun (WGS) entry which is preliminary data.</text>
</comment>
<evidence type="ECO:0000313" key="1">
    <source>
        <dbReference type="EMBL" id="GFR17799.1"/>
    </source>
</evidence>
<accession>A0A8X6LS09</accession>
<gene>
    <name evidence="1" type="ORF">TNCT_362941</name>
</gene>
<proteinExistence type="predicted"/>
<name>A0A8X6LS09_TRICU</name>
<evidence type="ECO:0000313" key="2">
    <source>
        <dbReference type="Proteomes" id="UP000887116"/>
    </source>
</evidence>
<protein>
    <submittedName>
        <fullName evidence="1">Uncharacterized protein</fullName>
    </submittedName>
</protein>
<keyword evidence="2" id="KW-1185">Reference proteome</keyword>
<organism evidence="1 2">
    <name type="scientific">Trichonephila clavata</name>
    <name type="common">Joro spider</name>
    <name type="synonym">Nephila clavata</name>
    <dbReference type="NCBI Taxonomy" id="2740835"/>
    <lineage>
        <taxon>Eukaryota</taxon>
        <taxon>Metazoa</taxon>
        <taxon>Ecdysozoa</taxon>
        <taxon>Arthropoda</taxon>
        <taxon>Chelicerata</taxon>
        <taxon>Arachnida</taxon>
        <taxon>Araneae</taxon>
        <taxon>Araneomorphae</taxon>
        <taxon>Entelegynae</taxon>
        <taxon>Araneoidea</taxon>
        <taxon>Nephilidae</taxon>
        <taxon>Trichonephila</taxon>
    </lineage>
</organism>
<dbReference type="EMBL" id="BMAO01017696">
    <property type="protein sequence ID" value="GFR17799.1"/>
    <property type="molecule type" value="Genomic_DNA"/>
</dbReference>